<accession>A0A8E6B826</accession>
<evidence type="ECO:0000313" key="6">
    <source>
        <dbReference type="Proteomes" id="UP000676194"/>
    </source>
</evidence>
<dbReference type="GO" id="GO:0005737">
    <property type="term" value="C:cytoplasm"/>
    <property type="evidence" value="ECO:0007669"/>
    <property type="project" value="TreeGrafter"/>
</dbReference>
<dbReference type="RefSeq" id="WP_213496803.1">
    <property type="nucleotide sequence ID" value="NZ_CP074694.1"/>
</dbReference>
<feature type="domain" description="Sulfatase N-terminal" evidence="4">
    <location>
        <begin position="28"/>
        <end position="351"/>
    </location>
</feature>
<evidence type="ECO:0000256" key="1">
    <source>
        <dbReference type="ARBA" id="ARBA00022723"/>
    </source>
</evidence>
<sequence>MRSILLVTLLFLASDSNILRAQESSTRPNVLFLFADDMRADTISALGNTEIQTPNLDRLVRSGVAFQRAYMQGARNGATCVPSRAMLLSGKSLFRIDEKLRRDPSWPSAFAKAGYTTFLTGKWHNTPESIPLCFQNARSVFVGGMTNPMRAPLSNLVDGRMTKAEILPKHACDSFAEEAITFIRTQKENPFLCYVAFDAPHDPHIVPENFPIHYQPNKLSLPGNYLPQHPFNNGEMAIRDERLLPWPRTPEAIRQMKADYYRYISYLDSQVGRILDALAASEHEKNTIIVFSADSGVSLGSHGLLGKQSLYEHALRVPLIISGPGIAAGQSSQAMCYLFDVFPTLGKLCGVPAPSSSEGIEFGAVLKDTSKPARKEMMFAYMNVQRAVRDSRWKLIRYPQIDKTQLFDLTSDPEEINNLAELPEQQMRVAELMALLKKEQIRYSDPSPLKVAEPISPDWIPPKNFPKKP</sequence>
<evidence type="ECO:0000256" key="2">
    <source>
        <dbReference type="ARBA" id="ARBA00022801"/>
    </source>
</evidence>
<protein>
    <submittedName>
        <fullName evidence="5">Sulfatase-like hydrolase/transferase</fullName>
    </submittedName>
</protein>
<proteinExistence type="predicted"/>
<dbReference type="AlphaFoldDB" id="A0A8E6B826"/>
<gene>
    <name evidence="5" type="ORF">KIH39_25415</name>
</gene>
<evidence type="ECO:0000259" key="4">
    <source>
        <dbReference type="Pfam" id="PF00884"/>
    </source>
</evidence>
<evidence type="ECO:0000256" key="3">
    <source>
        <dbReference type="SAM" id="SignalP"/>
    </source>
</evidence>
<dbReference type="KEGG" id="tsph:KIH39_25415"/>
<keyword evidence="1" id="KW-0479">Metal-binding</keyword>
<feature type="signal peptide" evidence="3">
    <location>
        <begin position="1"/>
        <end position="21"/>
    </location>
</feature>
<dbReference type="SUPFAM" id="SSF53649">
    <property type="entry name" value="Alkaline phosphatase-like"/>
    <property type="match status" value="1"/>
</dbReference>
<dbReference type="InterPro" id="IPR017850">
    <property type="entry name" value="Alkaline_phosphatase_core_sf"/>
</dbReference>
<reference evidence="5" key="1">
    <citation type="submission" date="2021-05" db="EMBL/GenBank/DDBJ databases">
        <title>Complete genome sequence of the cellulolytic planctomycete Telmatocola sphagniphila SP2T and characterization of the first cellulase from planctomycetes.</title>
        <authorList>
            <person name="Rakitin A.L."/>
            <person name="Beletsky A.V."/>
            <person name="Naumoff D.G."/>
            <person name="Kulichevskaya I.S."/>
            <person name="Mardanov A.V."/>
            <person name="Ravin N.V."/>
            <person name="Dedysh S.N."/>
        </authorList>
    </citation>
    <scope>NUCLEOTIDE SEQUENCE</scope>
    <source>
        <strain evidence="5">SP2T</strain>
    </source>
</reference>
<dbReference type="Gene3D" id="3.40.720.10">
    <property type="entry name" value="Alkaline Phosphatase, subunit A"/>
    <property type="match status" value="1"/>
</dbReference>
<dbReference type="GO" id="GO:0046872">
    <property type="term" value="F:metal ion binding"/>
    <property type="evidence" value="ECO:0007669"/>
    <property type="project" value="UniProtKB-KW"/>
</dbReference>
<dbReference type="CDD" id="cd16155">
    <property type="entry name" value="sulfatase_like"/>
    <property type="match status" value="1"/>
</dbReference>
<dbReference type="PANTHER" id="PTHR45953:SF1">
    <property type="entry name" value="IDURONATE 2-SULFATASE"/>
    <property type="match status" value="1"/>
</dbReference>
<organism evidence="5 6">
    <name type="scientific">Telmatocola sphagniphila</name>
    <dbReference type="NCBI Taxonomy" id="1123043"/>
    <lineage>
        <taxon>Bacteria</taxon>
        <taxon>Pseudomonadati</taxon>
        <taxon>Planctomycetota</taxon>
        <taxon>Planctomycetia</taxon>
        <taxon>Gemmatales</taxon>
        <taxon>Gemmataceae</taxon>
    </lineage>
</organism>
<keyword evidence="6" id="KW-1185">Reference proteome</keyword>
<evidence type="ECO:0000313" key="5">
    <source>
        <dbReference type="EMBL" id="QVL32135.1"/>
    </source>
</evidence>
<keyword evidence="3" id="KW-0732">Signal</keyword>
<feature type="chain" id="PRO_5034651604" evidence="3">
    <location>
        <begin position="22"/>
        <end position="469"/>
    </location>
</feature>
<dbReference type="GO" id="GO:0008484">
    <property type="term" value="F:sulfuric ester hydrolase activity"/>
    <property type="evidence" value="ECO:0007669"/>
    <property type="project" value="TreeGrafter"/>
</dbReference>
<name>A0A8E6B826_9BACT</name>
<dbReference type="Proteomes" id="UP000676194">
    <property type="component" value="Chromosome"/>
</dbReference>
<keyword evidence="2 5" id="KW-0378">Hydrolase</keyword>
<dbReference type="Pfam" id="PF00884">
    <property type="entry name" value="Sulfatase"/>
    <property type="match status" value="1"/>
</dbReference>
<dbReference type="InterPro" id="IPR000917">
    <property type="entry name" value="Sulfatase_N"/>
</dbReference>
<dbReference type="EMBL" id="CP074694">
    <property type="protein sequence ID" value="QVL32135.1"/>
    <property type="molecule type" value="Genomic_DNA"/>
</dbReference>
<dbReference type="PANTHER" id="PTHR45953">
    <property type="entry name" value="IDURONATE 2-SULFATASE"/>
    <property type="match status" value="1"/>
</dbReference>